<evidence type="ECO:0000313" key="3">
    <source>
        <dbReference type="Proteomes" id="UP000188324"/>
    </source>
</evidence>
<dbReference type="STRING" id="1610493.RPIT_04565"/>
<accession>A0A1Q2CDJ9</accession>
<dbReference type="KEGG" id="tfl:RPIT_04565"/>
<dbReference type="PROSITE" id="PS51257">
    <property type="entry name" value="PROKAR_LIPOPROTEIN"/>
    <property type="match status" value="1"/>
</dbReference>
<evidence type="ECO:0000313" key="2">
    <source>
        <dbReference type="EMBL" id="AQP44176.1"/>
    </source>
</evidence>
<organism evidence="2 3">
    <name type="scientific">Tessaracoccus flavus</name>
    <dbReference type="NCBI Taxonomy" id="1610493"/>
    <lineage>
        <taxon>Bacteria</taxon>
        <taxon>Bacillati</taxon>
        <taxon>Actinomycetota</taxon>
        <taxon>Actinomycetes</taxon>
        <taxon>Propionibacteriales</taxon>
        <taxon>Propionibacteriaceae</taxon>
        <taxon>Tessaracoccus</taxon>
    </lineage>
</organism>
<name>A0A1Q2CDJ9_9ACTN</name>
<dbReference type="InterPro" id="IPR009078">
    <property type="entry name" value="Ferritin-like_SF"/>
</dbReference>
<protein>
    <recommendedName>
        <fullName evidence="4">DUF4439 domain-containing protein</fullName>
    </recommendedName>
</protein>
<evidence type="ECO:0000256" key="1">
    <source>
        <dbReference type="SAM" id="SignalP"/>
    </source>
</evidence>
<dbReference type="RefSeq" id="WP_077341072.1">
    <property type="nucleotide sequence ID" value="NZ_CP019605.1"/>
</dbReference>
<gene>
    <name evidence="2" type="ORF">RPIT_04565</name>
</gene>
<reference evidence="2 3" key="1">
    <citation type="journal article" date="2016" name="Int. J. Syst. Evol. Microbiol.">
        <title>Tessaracoccus flavus sp. nov., isolated from the drainage system of a lindane-producing factory.</title>
        <authorList>
            <person name="Kumari R."/>
            <person name="Singh P."/>
            <person name="Schumann P."/>
            <person name="Lal R."/>
        </authorList>
    </citation>
    <scope>NUCLEOTIDE SEQUENCE [LARGE SCALE GENOMIC DNA]</scope>
    <source>
        <strain evidence="2 3">RP1T</strain>
    </source>
</reference>
<evidence type="ECO:0008006" key="4">
    <source>
        <dbReference type="Google" id="ProtNLM"/>
    </source>
</evidence>
<dbReference type="EMBL" id="CP019605">
    <property type="protein sequence ID" value="AQP44176.1"/>
    <property type="molecule type" value="Genomic_DNA"/>
</dbReference>
<dbReference type="InterPro" id="IPR006311">
    <property type="entry name" value="TAT_signal"/>
</dbReference>
<dbReference type="Gene3D" id="1.20.1260.10">
    <property type="match status" value="1"/>
</dbReference>
<proteinExistence type="predicted"/>
<dbReference type="SUPFAM" id="SSF47240">
    <property type="entry name" value="Ferritin-like"/>
    <property type="match status" value="1"/>
</dbReference>
<sequence>MSLTRRAALGAAVAALSGCAASPVVTGTPRPAPSPTPPVQAPEAAEAAASVAELAAVLGSLIDSPVWPEQPWAVAAKAQTDDHLGRLVALDPLGAEPRESFDVTVPTPTTYTDLAAAETALASSIDGTLPPLEAAAAAAPDPELRLLYASVAAATVGLRSRAQAPVAGDAQPRPLQDTTLEASLPVVLGHVWALIYGLGVGLGRLDRDDPLIGAGSERLDEARVLRNDLREMLPATAEPGQPAAFALPTAMDTAESIRAGWAELELRLLEAFGRLVAADPAPQWRETFLLQVPAAQNFGAALEYWPGWVA</sequence>
<keyword evidence="3" id="KW-1185">Reference proteome</keyword>
<feature type="signal peptide" evidence="1">
    <location>
        <begin position="1"/>
        <end position="26"/>
    </location>
</feature>
<dbReference type="Proteomes" id="UP000188324">
    <property type="component" value="Chromosome"/>
</dbReference>
<keyword evidence="1" id="KW-0732">Signal</keyword>
<dbReference type="InterPro" id="IPR012347">
    <property type="entry name" value="Ferritin-like"/>
</dbReference>
<dbReference type="PROSITE" id="PS51318">
    <property type="entry name" value="TAT"/>
    <property type="match status" value="1"/>
</dbReference>
<feature type="chain" id="PRO_5039061268" description="DUF4439 domain-containing protein" evidence="1">
    <location>
        <begin position="27"/>
        <end position="310"/>
    </location>
</feature>
<dbReference type="AlphaFoldDB" id="A0A1Q2CDJ9"/>
<dbReference type="OrthoDB" id="3727294at2"/>